<evidence type="ECO:0000313" key="2">
    <source>
        <dbReference type="EMBL" id="PFH57003.1"/>
    </source>
</evidence>
<dbReference type="AlphaFoldDB" id="A0A2A9P7Y9"/>
<dbReference type="EMBL" id="LAZP02000471">
    <property type="protein sequence ID" value="PFH57003.1"/>
    <property type="molecule type" value="Genomic_DNA"/>
</dbReference>
<protein>
    <submittedName>
        <fullName evidence="2">Uncharacterized protein</fullName>
    </submittedName>
</protein>
<dbReference type="Proteomes" id="UP000037136">
    <property type="component" value="Unassembled WGS sequence"/>
</dbReference>
<comment type="caution">
    <text evidence="2">The sequence shown here is derived from an EMBL/GenBank/DDBJ whole genome shotgun (WGS) entry which is preliminary data.</text>
</comment>
<keyword evidence="3" id="KW-1185">Reference proteome</keyword>
<sequence length="162" mass="17674">MASFLRNTLAGAVVPSRGQGRREGITFWPDHGHDSATRSVNGIQGPKGWEAKTARVWSQGEQTGSSAGAKLDEAHPTLEASLSPSPPPPSLRSRIRLARRPTRPWFNRQKSTTTSWHDRVSQAARGFADSGGASASCLWFPIFLCLGLFGRLSNERSAWHPI</sequence>
<evidence type="ECO:0000256" key="1">
    <source>
        <dbReference type="SAM" id="MobiDB-lite"/>
    </source>
</evidence>
<evidence type="ECO:0000313" key="3">
    <source>
        <dbReference type="Proteomes" id="UP000037136"/>
    </source>
</evidence>
<gene>
    <name evidence="2" type="ORF">XA68_15656</name>
</gene>
<proteinExistence type="predicted"/>
<reference evidence="2 3" key="2">
    <citation type="journal article" date="2017" name="Sci. Rep.">
        <title>Ant-infecting Ophiocordyceps genomes reveal a high diversity of potential behavioral manipulation genes and a possible major role for enterotoxins.</title>
        <authorList>
            <person name="de Bekker C."/>
            <person name="Ohm R.A."/>
            <person name="Evans H.C."/>
            <person name="Brachmann A."/>
            <person name="Hughes D.P."/>
        </authorList>
    </citation>
    <scope>NUCLEOTIDE SEQUENCE [LARGE SCALE GENOMIC DNA]</scope>
    <source>
        <strain evidence="2 3">SC16a</strain>
    </source>
</reference>
<reference evidence="2 3" key="1">
    <citation type="journal article" date="2015" name="BMC Genomics">
        <title>Gene expression during zombie ant biting behavior reflects the complexity underlying fungal parasitic behavioral manipulation.</title>
        <authorList>
            <person name="de Bekker C."/>
            <person name="Ohm R.A."/>
            <person name="Loreto R.G."/>
            <person name="Sebastian A."/>
            <person name="Albert I."/>
            <person name="Merrow M."/>
            <person name="Brachmann A."/>
            <person name="Hughes D.P."/>
        </authorList>
    </citation>
    <scope>NUCLEOTIDE SEQUENCE [LARGE SCALE GENOMIC DNA]</scope>
    <source>
        <strain evidence="2 3">SC16a</strain>
    </source>
</reference>
<organism evidence="2 3">
    <name type="scientific">Ophiocordyceps unilateralis</name>
    <name type="common">Zombie-ant fungus</name>
    <name type="synonym">Torrubia unilateralis</name>
    <dbReference type="NCBI Taxonomy" id="268505"/>
    <lineage>
        <taxon>Eukaryota</taxon>
        <taxon>Fungi</taxon>
        <taxon>Dikarya</taxon>
        <taxon>Ascomycota</taxon>
        <taxon>Pezizomycotina</taxon>
        <taxon>Sordariomycetes</taxon>
        <taxon>Hypocreomycetidae</taxon>
        <taxon>Hypocreales</taxon>
        <taxon>Ophiocordycipitaceae</taxon>
        <taxon>Ophiocordyceps</taxon>
    </lineage>
</organism>
<accession>A0A2A9P7Y9</accession>
<name>A0A2A9P7Y9_OPHUN</name>
<feature type="region of interest" description="Disordered" evidence="1">
    <location>
        <begin position="15"/>
        <end position="93"/>
    </location>
</feature>
<feature type="compositionally biased region" description="Basic and acidic residues" evidence="1">
    <location>
        <begin position="20"/>
        <end position="36"/>
    </location>
</feature>